<dbReference type="Proteomes" id="UP000252884">
    <property type="component" value="Unassembled WGS sequence"/>
</dbReference>
<protein>
    <submittedName>
        <fullName evidence="1">Uncharacterized protein</fullName>
    </submittedName>
</protein>
<keyword evidence="2" id="KW-1185">Reference proteome</keyword>
<reference evidence="1 2" key="1">
    <citation type="submission" date="2018-07" db="EMBL/GenBank/DDBJ databases">
        <title>Genomic Encyclopedia of Type Strains, Phase IV (KMG-IV): sequencing the most valuable type-strain genomes for metagenomic binning, comparative biology and taxonomic classification.</title>
        <authorList>
            <person name="Goeker M."/>
        </authorList>
    </citation>
    <scope>NUCLEOTIDE SEQUENCE [LARGE SCALE GENOMIC DNA]</scope>
    <source>
        <strain evidence="1 2">DSM 21634</strain>
    </source>
</reference>
<gene>
    <name evidence="1" type="ORF">DES41_10548</name>
</gene>
<accession>A0A368XQ23</accession>
<evidence type="ECO:0000313" key="2">
    <source>
        <dbReference type="Proteomes" id="UP000252884"/>
    </source>
</evidence>
<sequence length="91" mass="10120">MKSLAITQGPLELTGEPPPSFGSTYRDFVVLLWLETTPDGWECAGIAHTALCDHNMTFRMQRVHGERRDAIDAAMAQAGRAIDVWYADRGQ</sequence>
<evidence type="ECO:0000313" key="1">
    <source>
        <dbReference type="EMBL" id="RCW70112.1"/>
    </source>
</evidence>
<comment type="caution">
    <text evidence="1">The sequence shown here is derived from an EMBL/GenBank/DDBJ whole genome shotgun (WGS) entry which is preliminary data.</text>
</comment>
<name>A0A368XQ23_9BURK</name>
<dbReference type="AlphaFoldDB" id="A0A368XQ23"/>
<organism evidence="1 2">
    <name type="scientific">Pseudorhodoferax soli</name>
    <dbReference type="NCBI Taxonomy" id="545864"/>
    <lineage>
        <taxon>Bacteria</taxon>
        <taxon>Pseudomonadati</taxon>
        <taxon>Pseudomonadota</taxon>
        <taxon>Betaproteobacteria</taxon>
        <taxon>Burkholderiales</taxon>
        <taxon>Comamonadaceae</taxon>
    </lineage>
</organism>
<proteinExistence type="predicted"/>
<dbReference type="EMBL" id="QPJK01000005">
    <property type="protein sequence ID" value="RCW70112.1"/>
    <property type="molecule type" value="Genomic_DNA"/>
</dbReference>